<evidence type="ECO:0000256" key="1">
    <source>
        <dbReference type="ARBA" id="ARBA00010370"/>
    </source>
</evidence>
<dbReference type="InterPro" id="IPR036375">
    <property type="entry name" value="Hemopexin-like_dom_sf"/>
</dbReference>
<feature type="binding site" evidence="14">
    <location>
        <position position="448"/>
    </location>
    <ligand>
        <name>Ca(2+)</name>
        <dbReference type="ChEBI" id="CHEBI:29108"/>
        <label>4</label>
    </ligand>
</feature>
<keyword evidence="6" id="KW-0378">Hydrolase</keyword>
<evidence type="ECO:0000313" key="18">
    <source>
        <dbReference type="EMBL" id="KAH3887024.1"/>
    </source>
</evidence>
<feature type="binding site" evidence="14">
    <location>
        <position position="151"/>
    </location>
    <ligand>
        <name>Zn(2+)</name>
        <dbReference type="ChEBI" id="CHEBI:29105"/>
        <label>1</label>
    </ligand>
</feature>
<feature type="domain" description="Peptidase metallopeptidase" evidence="17">
    <location>
        <begin position="88"/>
        <end position="247"/>
    </location>
</feature>
<feature type="binding site" evidence="14">
    <location>
        <position position="107"/>
    </location>
    <ligand>
        <name>Ca(2+)</name>
        <dbReference type="ChEBI" id="CHEBI:29108"/>
        <label>1</label>
    </ligand>
</feature>
<feature type="binding site" evidence="14">
    <location>
        <position position="220"/>
    </location>
    <ligand>
        <name>Zn(2+)</name>
        <dbReference type="ChEBI" id="CHEBI:29105"/>
        <label>2</label>
        <note>catalytic</note>
    </ligand>
</feature>
<dbReference type="CDD" id="cd04278">
    <property type="entry name" value="ZnMc_MMP"/>
    <property type="match status" value="1"/>
</dbReference>
<protein>
    <recommendedName>
        <fullName evidence="17">Peptidase metallopeptidase domain-containing protein</fullName>
    </recommendedName>
</protein>
<feature type="compositionally biased region" description="Pro residues" evidence="16">
    <location>
        <begin position="284"/>
        <end position="293"/>
    </location>
</feature>
<keyword evidence="11" id="KW-1015">Disulfide bond</keyword>
<feature type="binding site" evidence="13">
    <location>
        <position position="206"/>
    </location>
    <ligand>
        <name>Zn(2+)</name>
        <dbReference type="ChEBI" id="CHEBI:29105"/>
        <label>2</label>
        <note>catalytic</note>
    </ligand>
</feature>
<keyword evidence="5" id="KW-0677">Repeat</keyword>
<dbReference type="GO" id="GO:0030198">
    <property type="term" value="P:extracellular matrix organization"/>
    <property type="evidence" value="ECO:0007669"/>
    <property type="project" value="TreeGrafter"/>
</dbReference>
<keyword evidence="7 13" id="KW-0862">Zinc</keyword>
<feature type="repeat" description="Hemopexin" evidence="15">
    <location>
        <begin position="346"/>
        <end position="394"/>
    </location>
</feature>
<evidence type="ECO:0000256" key="12">
    <source>
        <dbReference type="PIRSR" id="PIRSR001191-1"/>
    </source>
</evidence>
<evidence type="ECO:0000256" key="4">
    <source>
        <dbReference type="ARBA" id="ARBA00022729"/>
    </source>
</evidence>
<dbReference type="InterPro" id="IPR021190">
    <property type="entry name" value="Pept_M10A"/>
</dbReference>
<dbReference type="InterPro" id="IPR001818">
    <property type="entry name" value="Pept_M10_metallopeptidase"/>
</dbReference>
<feature type="binding site" evidence="13">
    <location>
        <position position="212"/>
    </location>
    <ligand>
        <name>Zn(2+)</name>
        <dbReference type="ChEBI" id="CHEBI:29105"/>
        <label>2</label>
        <note>catalytic</note>
    </ligand>
</feature>
<comment type="similarity">
    <text evidence="1">Belongs to the peptidase M10A family.</text>
</comment>
<feature type="region of interest" description="Disordered" evidence="16">
    <location>
        <begin position="246"/>
        <end position="300"/>
    </location>
</feature>
<feature type="binding site" evidence="14">
    <location>
        <position position="181"/>
    </location>
    <ligand>
        <name>Ca(2+)</name>
        <dbReference type="ChEBI" id="CHEBI:29108"/>
        <label>3</label>
    </ligand>
</feature>
<dbReference type="Proteomes" id="UP000828390">
    <property type="component" value="Unassembled WGS sequence"/>
</dbReference>
<reference evidence="18" key="1">
    <citation type="journal article" date="2019" name="bioRxiv">
        <title>The Genome of the Zebra Mussel, Dreissena polymorpha: A Resource for Invasive Species Research.</title>
        <authorList>
            <person name="McCartney M.A."/>
            <person name="Auch B."/>
            <person name="Kono T."/>
            <person name="Mallez S."/>
            <person name="Zhang Y."/>
            <person name="Obille A."/>
            <person name="Becker A."/>
            <person name="Abrahante J.E."/>
            <person name="Garbe J."/>
            <person name="Badalamenti J.P."/>
            <person name="Herman A."/>
            <person name="Mangelson H."/>
            <person name="Liachko I."/>
            <person name="Sullivan S."/>
            <person name="Sone E.D."/>
            <person name="Koren S."/>
            <person name="Silverstein K.A.T."/>
            <person name="Beckman K.B."/>
            <person name="Gohl D.M."/>
        </authorList>
    </citation>
    <scope>NUCLEOTIDE SEQUENCE</scope>
    <source>
        <strain evidence="18">Duluth1</strain>
        <tissue evidence="18">Whole animal</tissue>
    </source>
</reference>
<dbReference type="SUPFAM" id="SSF50923">
    <property type="entry name" value="Hemopexin-like domain"/>
    <property type="match status" value="1"/>
</dbReference>
<dbReference type="GO" id="GO:0004222">
    <property type="term" value="F:metalloendopeptidase activity"/>
    <property type="evidence" value="ECO:0007669"/>
    <property type="project" value="InterPro"/>
</dbReference>
<evidence type="ECO:0000256" key="2">
    <source>
        <dbReference type="ARBA" id="ARBA00022670"/>
    </source>
</evidence>
<dbReference type="PRINTS" id="PR00138">
    <property type="entry name" value="MATRIXIN"/>
</dbReference>
<dbReference type="GO" id="GO:0008270">
    <property type="term" value="F:zinc ion binding"/>
    <property type="evidence" value="ECO:0007669"/>
    <property type="project" value="InterPro"/>
</dbReference>
<keyword evidence="10" id="KW-0865">Zymogen</keyword>
<sequence length="548" mass="61171">GYLGKFGYLADASREVGPVGLTSKDAYVDAIKRLQRFGNITETGVVDRRTIELMNKPRCGVPDESTIPTSYSLTSGFYRTRHRRYVLSPTKWEKNDLTYRILNTTPDLSAEKVRQILRDAFRVWSIVTPLTFTEVVHSSADILILFAEGNHDDGYAFDGKGSVLAHAFFPGEDKGGDTHFDEAETWTFNSSEGVDLFMVAAHEFGHALGLAHSSNTEALMYPWYQGYTDNFKLPFDDVQGIQTLYGSKSGTLPPTPIPRPIRPDGGNNGGGGGSGGGGGGGRPDVPPVTPRPPVENDSPCAGNIDAITVIRKEIFIFKGSKFWRRGPSGIGLTPTEISKFWFKLPEDGVDALYERADGKIVFFKGDRFWMYNSNHMVSNFPVEGRRLTELGIGSNVKKIDAAFIWSYNKRTYLVSGDMYWKLNANQDYIEYDYPRDMSIWRNVPVPLDSAFQNWDGNTYFLKGDQYWEFYDTKMRTRHKEGRSIGELLGCRNGEMKGDLAIVPAEEGPMDDEPTNAIQDNHHLSSSSAFVNSYLTLVNIAVLLLSVLL</sequence>
<name>A0A9D4RZL8_DREPO</name>
<reference evidence="18" key="2">
    <citation type="submission" date="2020-11" db="EMBL/GenBank/DDBJ databases">
        <authorList>
            <person name="McCartney M.A."/>
            <person name="Auch B."/>
            <person name="Kono T."/>
            <person name="Mallez S."/>
            <person name="Becker A."/>
            <person name="Gohl D.M."/>
            <person name="Silverstein K.A.T."/>
            <person name="Koren S."/>
            <person name="Bechman K.B."/>
            <person name="Herman A."/>
            <person name="Abrahante J.E."/>
            <person name="Garbe J."/>
        </authorList>
    </citation>
    <scope>NUCLEOTIDE SEQUENCE</scope>
    <source>
        <strain evidence="18">Duluth1</strain>
        <tissue evidence="18">Whole animal</tissue>
    </source>
</reference>
<feature type="binding site" evidence="14">
    <location>
        <position position="153"/>
    </location>
    <ligand>
        <name>Zn(2+)</name>
        <dbReference type="ChEBI" id="CHEBI:29105"/>
        <label>1</label>
    </ligand>
</feature>
<dbReference type="EMBL" id="JAIWYP010000001">
    <property type="protein sequence ID" value="KAH3887024.1"/>
    <property type="molecule type" value="Genomic_DNA"/>
</dbReference>
<evidence type="ECO:0000256" key="14">
    <source>
        <dbReference type="PIRSR" id="PIRSR621190-2"/>
    </source>
</evidence>
<evidence type="ECO:0000256" key="9">
    <source>
        <dbReference type="ARBA" id="ARBA00023049"/>
    </source>
</evidence>
<dbReference type="CDD" id="cd00094">
    <property type="entry name" value="HX"/>
    <property type="match status" value="1"/>
</dbReference>
<evidence type="ECO:0000256" key="10">
    <source>
        <dbReference type="ARBA" id="ARBA00023145"/>
    </source>
</evidence>
<feature type="repeat" description="Hemopexin" evidence="15">
    <location>
        <begin position="301"/>
        <end position="344"/>
    </location>
</feature>
<dbReference type="GO" id="GO:0006508">
    <property type="term" value="P:proteolysis"/>
    <property type="evidence" value="ECO:0007669"/>
    <property type="project" value="UniProtKB-KW"/>
</dbReference>
<feature type="binding site" evidence="14">
    <location>
        <position position="350"/>
    </location>
    <ligand>
        <name>Ca(2+)</name>
        <dbReference type="ChEBI" id="CHEBI:29108"/>
        <label>4</label>
    </ligand>
</feature>
<feature type="binding site" evidence="14">
    <location>
        <position position="402"/>
    </location>
    <ligand>
        <name>Ca(2+)</name>
        <dbReference type="ChEBI" id="CHEBI:29108"/>
        <label>5</label>
    </ligand>
</feature>
<comment type="caution">
    <text evidence="18">The sequence shown here is derived from an EMBL/GenBank/DDBJ whole genome shotgun (WGS) entry which is preliminary data.</text>
</comment>
<dbReference type="InterPro" id="IPR006026">
    <property type="entry name" value="Peptidase_Metallo"/>
</dbReference>
<evidence type="ECO:0000256" key="6">
    <source>
        <dbReference type="ARBA" id="ARBA00022801"/>
    </source>
</evidence>
<feature type="active site" evidence="12">
    <location>
        <position position="203"/>
    </location>
</feature>
<evidence type="ECO:0000256" key="8">
    <source>
        <dbReference type="ARBA" id="ARBA00022837"/>
    </source>
</evidence>
<feature type="binding site" evidence="14">
    <location>
        <position position="158"/>
    </location>
    <ligand>
        <name>Ca(2+)</name>
        <dbReference type="ChEBI" id="CHEBI:29108"/>
        <label>3</label>
    </ligand>
</feature>
<dbReference type="Pfam" id="PF00413">
    <property type="entry name" value="Peptidase_M10"/>
    <property type="match status" value="1"/>
</dbReference>
<keyword evidence="2" id="KW-0645">Protease</keyword>
<feature type="binding site" evidence="14">
    <location>
        <position position="166"/>
    </location>
    <ligand>
        <name>Zn(2+)</name>
        <dbReference type="ChEBI" id="CHEBI:29105"/>
        <label>1</label>
    </ligand>
</feature>
<feature type="binding site" evidence="14">
    <location>
        <position position="141"/>
    </location>
    <ligand>
        <name>Ca(2+)</name>
        <dbReference type="ChEBI" id="CHEBI:29108"/>
        <label>2</label>
    </ligand>
</feature>
<dbReference type="InterPro" id="IPR000585">
    <property type="entry name" value="Hemopexin-like_dom"/>
</dbReference>
<feature type="binding site" evidence="14">
    <location>
        <position position="175"/>
    </location>
    <ligand>
        <name>Ca(2+)</name>
        <dbReference type="ChEBI" id="CHEBI:29108"/>
        <label>2</label>
    </ligand>
</feature>
<dbReference type="SMART" id="SM00235">
    <property type="entry name" value="ZnMc"/>
    <property type="match status" value="1"/>
</dbReference>
<dbReference type="InterPro" id="IPR024079">
    <property type="entry name" value="MetalloPept_cat_dom_sf"/>
</dbReference>
<dbReference type="PIRSF" id="PIRSF001191">
    <property type="entry name" value="Peptidase_M10A_matrix"/>
    <property type="match status" value="1"/>
</dbReference>
<evidence type="ECO:0000256" key="7">
    <source>
        <dbReference type="ARBA" id="ARBA00022833"/>
    </source>
</evidence>
<keyword evidence="3 13" id="KW-0479">Metal-binding</keyword>
<dbReference type="InterPro" id="IPR033739">
    <property type="entry name" value="M10A_MMP"/>
</dbReference>
<feature type="binding site" evidence="13">
    <location>
        <position position="202"/>
    </location>
    <ligand>
        <name>Zn(2+)</name>
        <dbReference type="ChEBI" id="CHEBI:29105"/>
        <label>2</label>
        <note>catalytic</note>
    </ligand>
</feature>
<evidence type="ECO:0000256" key="16">
    <source>
        <dbReference type="SAM" id="MobiDB-lite"/>
    </source>
</evidence>
<dbReference type="Pfam" id="PF00045">
    <property type="entry name" value="Hemopexin"/>
    <property type="match status" value="3"/>
</dbReference>
<evidence type="ECO:0000256" key="13">
    <source>
        <dbReference type="PIRSR" id="PIRSR001191-2"/>
    </source>
</evidence>
<proteinExistence type="inferred from homology"/>
<dbReference type="Gene3D" id="2.110.10.10">
    <property type="entry name" value="Hemopexin-like domain"/>
    <property type="match status" value="1"/>
</dbReference>
<keyword evidence="19" id="KW-1185">Reference proteome</keyword>
<evidence type="ECO:0000256" key="11">
    <source>
        <dbReference type="ARBA" id="ARBA00023157"/>
    </source>
</evidence>
<feature type="compositionally biased region" description="Gly residues" evidence="16">
    <location>
        <begin position="266"/>
        <end position="282"/>
    </location>
</feature>
<dbReference type="AlphaFoldDB" id="A0A9D4RZL8"/>
<dbReference type="GO" id="GO:0031012">
    <property type="term" value="C:extracellular matrix"/>
    <property type="evidence" value="ECO:0007669"/>
    <property type="project" value="InterPro"/>
</dbReference>
<dbReference type="PROSITE" id="PS51642">
    <property type="entry name" value="HEMOPEXIN_2"/>
    <property type="match status" value="3"/>
</dbReference>
<feature type="binding site" evidence="14">
    <location>
        <position position="179"/>
    </location>
    <ligand>
        <name>Zn(2+)</name>
        <dbReference type="ChEBI" id="CHEBI:29105"/>
        <label>1</label>
    </ligand>
</feature>
<dbReference type="FunFam" id="2.110.10.10:FF:000002">
    <property type="entry name" value="Matrix metallopeptidase 3"/>
    <property type="match status" value="1"/>
</dbReference>
<feature type="binding site" evidence="14">
    <location>
        <position position="184"/>
    </location>
    <ligand>
        <name>Ca(2+)</name>
        <dbReference type="ChEBI" id="CHEBI:29108"/>
        <label>3</label>
    </ligand>
</feature>
<feature type="non-terminal residue" evidence="18">
    <location>
        <position position="548"/>
    </location>
</feature>
<evidence type="ECO:0000313" key="19">
    <source>
        <dbReference type="Proteomes" id="UP000828390"/>
    </source>
</evidence>
<feature type="binding site" evidence="14">
    <location>
        <position position="307"/>
    </location>
    <ligand>
        <name>Ca(2+)</name>
        <dbReference type="ChEBI" id="CHEBI:29108"/>
        <label>5</label>
    </ligand>
</feature>
<dbReference type="PANTHER" id="PTHR10201">
    <property type="entry name" value="MATRIX METALLOPROTEINASE"/>
    <property type="match status" value="1"/>
</dbReference>
<gene>
    <name evidence="18" type="ORF">DPMN_011036</name>
</gene>
<organism evidence="18 19">
    <name type="scientific">Dreissena polymorpha</name>
    <name type="common">Zebra mussel</name>
    <name type="synonym">Mytilus polymorpha</name>
    <dbReference type="NCBI Taxonomy" id="45954"/>
    <lineage>
        <taxon>Eukaryota</taxon>
        <taxon>Metazoa</taxon>
        <taxon>Spiralia</taxon>
        <taxon>Lophotrochozoa</taxon>
        <taxon>Mollusca</taxon>
        <taxon>Bivalvia</taxon>
        <taxon>Autobranchia</taxon>
        <taxon>Heteroconchia</taxon>
        <taxon>Euheterodonta</taxon>
        <taxon>Imparidentia</taxon>
        <taxon>Neoheterodontei</taxon>
        <taxon>Myida</taxon>
        <taxon>Dreissenoidea</taxon>
        <taxon>Dreissenidae</taxon>
        <taxon>Dreissena</taxon>
    </lineage>
</organism>
<dbReference type="GO" id="GO:0030574">
    <property type="term" value="P:collagen catabolic process"/>
    <property type="evidence" value="ECO:0007669"/>
    <property type="project" value="TreeGrafter"/>
</dbReference>
<feature type="binding site" description="in inhibited form" evidence="14">
    <location>
        <position position="59"/>
    </location>
    <ligand>
        <name>Zn(2+)</name>
        <dbReference type="ChEBI" id="CHEBI:29105"/>
        <label>2</label>
        <note>catalytic</note>
    </ligand>
</feature>
<feature type="binding site" evidence="14">
    <location>
        <position position="184"/>
    </location>
    <ligand>
        <name>Ca(2+)</name>
        <dbReference type="ChEBI" id="CHEBI:29108"/>
        <label>1</label>
    </ligand>
</feature>
<dbReference type="PANTHER" id="PTHR10201:SF291">
    <property type="entry name" value="MATRIX METALLOPROTEINASE 1, ISOFORM C-RELATED"/>
    <property type="match status" value="1"/>
</dbReference>
<dbReference type="SMART" id="SM00120">
    <property type="entry name" value="HX"/>
    <property type="match status" value="4"/>
</dbReference>
<dbReference type="Gene3D" id="3.40.390.10">
    <property type="entry name" value="Collagenase (Catalytic Domain)"/>
    <property type="match status" value="1"/>
</dbReference>
<dbReference type="SUPFAM" id="SSF47090">
    <property type="entry name" value="PGBD-like"/>
    <property type="match status" value="1"/>
</dbReference>
<comment type="cofactor">
    <cofactor evidence="14">
        <name>Zn(2+)</name>
        <dbReference type="ChEBI" id="CHEBI:29105"/>
    </cofactor>
    <text evidence="14">Binds 2 Zn(2+) ions per subunit.</text>
</comment>
<evidence type="ECO:0000256" key="3">
    <source>
        <dbReference type="ARBA" id="ARBA00022723"/>
    </source>
</evidence>
<feature type="binding site" evidence="14">
    <location>
        <position position="305"/>
    </location>
    <ligand>
        <name>Ca(2+)</name>
        <dbReference type="ChEBI" id="CHEBI:29108"/>
        <label>4</label>
    </ligand>
</feature>
<comment type="cofactor">
    <cofactor evidence="14">
        <name>Ca(2+)</name>
        <dbReference type="ChEBI" id="CHEBI:29108"/>
    </cofactor>
    <text evidence="14">Can bind about 5 Ca(2+) ions per subunit.</text>
</comment>
<evidence type="ECO:0000256" key="5">
    <source>
        <dbReference type="ARBA" id="ARBA00022737"/>
    </source>
</evidence>
<feature type="repeat" description="Hemopexin" evidence="15">
    <location>
        <begin position="396"/>
        <end position="444"/>
    </location>
</feature>
<dbReference type="InterPro" id="IPR018487">
    <property type="entry name" value="Hemopexin-like_repeat"/>
</dbReference>
<dbReference type="InterPro" id="IPR036365">
    <property type="entry name" value="PGBD-like_sf"/>
</dbReference>
<evidence type="ECO:0000259" key="17">
    <source>
        <dbReference type="SMART" id="SM00235"/>
    </source>
</evidence>
<feature type="binding site" evidence="14">
    <location>
        <position position="177"/>
    </location>
    <ligand>
        <name>Ca(2+)</name>
        <dbReference type="ChEBI" id="CHEBI:29108"/>
        <label>2</label>
    </ligand>
</feature>
<keyword evidence="4" id="KW-0732">Signal</keyword>
<feature type="binding site" evidence="14">
    <location>
        <position position="159"/>
    </location>
    <ligand>
        <name>Ca(2+)</name>
        <dbReference type="ChEBI" id="CHEBI:29108"/>
        <label>3</label>
    </ligand>
</feature>
<keyword evidence="8 14" id="KW-0106">Calcium</keyword>
<evidence type="ECO:0000256" key="15">
    <source>
        <dbReference type="PROSITE-ProRule" id="PRU01011"/>
    </source>
</evidence>
<dbReference type="SUPFAM" id="SSF55486">
    <property type="entry name" value="Metalloproteases ('zincins'), catalytic domain"/>
    <property type="match status" value="1"/>
</dbReference>
<keyword evidence="9" id="KW-0482">Metalloprotease</keyword>
<accession>A0A9D4RZL8</accession>
<dbReference type="FunFam" id="3.40.390.10:FF:000022">
    <property type="entry name" value="Matrix metalloproteinase 1, isoform C"/>
    <property type="match status" value="1"/>
</dbReference>